<accession>A0ABW3P8F2</accession>
<evidence type="ECO:0000256" key="2">
    <source>
        <dbReference type="SAM" id="Phobius"/>
    </source>
</evidence>
<name>A0ABW3P8F2_9PROT</name>
<sequence length="126" mass="14354">MHWYFKVLKNYAVFKGRARRKEYWIFLLINFLIGIALGIIFAIMGASEESLSLVTNVYMIAILLPSIGVAIRRMHDTGRSGYWLLLPVVNYVFLCFDSQPHDNEYGPNPKAGLNQSQSNSAKQSHT</sequence>
<keyword evidence="2" id="KW-0472">Membrane</keyword>
<dbReference type="PANTHER" id="PTHR34980">
    <property type="entry name" value="INNER MEMBRANE PROTEIN-RELATED-RELATED"/>
    <property type="match status" value="1"/>
</dbReference>
<evidence type="ECO:0000256" key="1">
    <source>
        <dbReference type="SAM" id="MobiDB-lite"/>
    </source>
</evidence>
<feature type="region of interest" description="Disordered" evidence="1">
    <location>
        <begin position="105"/>
        <end position="126"/>
    </location>
</feature>
<comment type="caution">
    <text evidence="3">The sequence shown here is derived from an EMBL/GenBank/DDBJ whole genome shotgun (WGS) entry which is preliminary data.</text>
</comment>
<gene>
    <name evidence="3" type="ORF">ACFQ2T_08375</name>
</gene>
<protein>
    <submittedName>
        <fullName evidence="3">DUF805 domain-containing protein</fullName>
    </submittedName>
</protein>
<keyword evidence="2" id="KW-1133">Transmembrane helix</keyword>
<keyword evidence="2" id="KW-0812">Transmembrane</keyword>
<dbReference type="PANTHER" id="PTHR34980:SF2">
    <property type="entry name" value="INNER MEMBRANE PROTEIN YHAH-RELATED"/>
    <property type="match status" value="1"/>
</dbReference>
<dbReference type="EMBL" id="JBHTLN010000001">
    <property type="protein sequence ID" value="MFD1122514.1"/>
    <property type="molecule type" value="Genomic_DNA"/>
</dbReference>
<dbReference type="Pfam" id="PF05656">
    <property type="entry name" value="DUF805"/>
    <property type="match status" value="1"/>
</dbReference>
<evidence type="ECO:0000313" key="3">
    <source>
        <dbReference type="EMBL" id="MFD1122514.1"/>
    </source>
</evidence>
<dbReference type="RefSeq" id="WP_379033028.1">
    <property type="nucleotide sequence ID" value="NZ_JBHTLN010000001.1"/>
</dbReference>
<keyword evidence="4" id="KW-1185">Reference proteome</keyword>
<feature type="transmembrane region" description="Helical" evidence="2">
    <location>
        <begin position="23"/>
        <end position="44"/>
    </location>
</feature>
<dbReference type="Proteomes" id="UP001597206">
    <property type="component" value="Unassembled WGS sequence"/>
</dbReference>
<feature type="transmembrane region" description="Helical" evidence="2">
    <location>
        <begin position="50"/>
        <end position="71"/>
    </location>
</feature>
<feature type="compositionally biased region" description="Polar residues" evidence="1">
    <location>
        <begin position="113"/>
        <end position="126"/>
    </location>
</feature>
<proteinExistence type="predicted"/>
<evidence type="ECO:0000313" key="4">
    <source>
        <dbReference type="Proteomes" id="UP001597206"/>
    </source>
</evidence>
<reference evidence="4" key="1">
    <citation type="journal article" date="2019" name="Int. J. Syst. Evol. Microbiol.">
        <title>The Global Catalogue of Microorganisms (GCM) 10K type strain sequencing project: providing services to taxonomists for standard genome sequencing and annotation.</title>
        <authorList>
            <consortium name="The Broad Institute Genomics Platform"/>
            <consortium name="The Broad Institute Genome Sequencing Center for Infectious Disease"/>
            <person name="Wu L."/>
            <person name="Ma J."/>
        </authorList>
    </citation>
    <scope>NUCLEOTIDE SEQUENCE [LARGE SCALE GENOMIC DNA]</scope>
    <source>
        <strain evidence="4">CCUG 58411</strain>
    </source>
</reference>
<dbReference type="InterPro" id="IPR008523">
    <property type="entry name" value="DUF805"/>
</dbReference>
<organism evidence="3 4">
    <name type="scientific">Methylophilus flavus</name>
    <dbReference type="NCBI Taxonomy" id="640084"/>
    <lineage>
        <taxon>Bacteria</taxon>
        <taxon>Pseudomonadati</taxon>
        <taxon>Pseudomonadota</taxon>
        <taxon>Betaproteobacteria</taxon>
        <taxon>Nitrosomonadales</taxon>
        <taxon>Methylophilaceae</taxon>
        <taxon>Methylophilus</taxon>
    </lineage>
</organism>